<reference evidence="3 4" key="1">
    <citation type="submission" date="2020-03" db="EMBL/GenBank/DDBJ databases">
        <title>Leucobacter sp. nov., isolated from beetles.</title>
        <authorList>
            <person name="Hyun D.-W."/>
            <person name="Bae J.-W."/>
        </authorList>
    </citation>
    <scope>NUCLEOTIDE SEQUENCE [LARGE SCALE GENOMIC DNA]</scope>
    <source>
        <strain evidence="3 4">HDW9B</strain>
    </source>
</reference>
<dbReference type="NCBIfam" id="NF033664">
    <property type="entry name" value="PACE_transport"/>
    <property type="match status" value="1"/>
</dbReference>
<dbReference type="Pfam" id="PF05232">
    <property type="entry name" value="BTP"/>
    <property type="match status" value="2"/>
</dbReference>
<dbReference type="Proteomes" id="UP000501387">
    <property type="component" value="Chromosome"/>
</dbReference>
<name>A0A6G8FFM6_9MICO</name>
<keyword evidence="1" id="KW-0472">Membrane</keyword>
<evidence type="ECO:0000256" key="1">
    <source>
        <dbReference type="SAM" id="Phobius"/>
    </source>
</evidence>
<feature type="domain" description="Chlorhexidine efflux transporter" evidence="2">
    <location>
        <begin position="23"/>
        <end position="85"/>
    </location>
</feature>
<keyword evidence="4" id="KW-1185">Reference proteome</keyword>
<proteinExistence type="predicted"/>
<dbReference type="KEGG" id="lins:G7067_00325"/>
<protein>
    <submittedName>
        <fullName evidence="3">PACE efflux transporter</fullName>
    </submittedName>
</protein>
<evidence type="ECO:0000313" key="3">
    <source>
        <dbReference type="EMBL" id="QIM15210.1"/>
    </source>
</evidence>
<dbReference type="InterPro" id="IPR007896">
    <property type="entry name" value="BTP_bacteria"/>
</dbReference>
<feature type="transmembrane region" description="Helical" evidence="1">
    <location>
        <begin position="101"/>
        <end position="122"/>
    </location>
</feature>
<dbReference type="RefSeq" id="WP_166321186.1">
    <property type="nucleotide sequence ID" value="NZ_CP049934.1"/>
</dbReference>
<evidence type="ECO:0000259" key="2">
    <source>
        <dbReference type="Pfam" id="PF05232"/>
    </source>
</evidence>
<dbReference type="AlphaFoldDB" id="A0A6G8FFM6"/>
<keyword evidence="1" id="KW-0812">Transmembrane</keyword>
<sequence>MTYPGHKLGDPTPAQHPRYFQKRPLARRILFVVGYEGLSVLFTVVVLSALLGHGGGTSTLTAILVSTVATGWNYIWNTAFEALERKRGASGRGAGSRAMHAIGYEGGVLLFTIPLVAIMLGVNLLEAFAIEGGLLVFFLVFTVVYTWIFDRAFGLPASATPVQQLA</sequence>
<accession>A0A6G8FFM6</accession>
<organism evidence="3 4">
    <name type="scientific">Leucobacter insecticola</name>
    <dbReference type="NCBI Taxonomy" id="2714934"/>
    <lineage>
        <taxon>Bacteria</taxon>
        <taxon>Bacillati</taxon>
        <taxon>Actinomycetota</taxon>
        <taxon>Actinomycetes</taxon>
        <taxon>Micrococcales</taxon>
        <taxon>Microbacteriaceae</taxon>
        <taxon>Leucobacter</taxon>
    </lineage>
</organism>
<feature type="domain" description="Chlorhexidine efflux transporter" evidence="2">
    <location>
        <begin position="93"/>
        <end position="154"/>
    </location>
</feature>
<feature type="transmembrane region" description="Helical" evidence="1">
    <location>
        <begin position="57"/>
        <end position="80"/>
    </location>
</feature>
<gene>
    <name evidence="3" type="ORF">G7067_00325</name>
</gene>
<dbReference type="EMBL" id="CP049934">
    <property type="protein sequence ID" value="QIM15210.1"/>
    <property type="molecule type" value="Genomic_DNA"/>
</dbReference>
<evidence type="ECO:0000313" key="4">
    <source>
        <dbReference type="Proteomes" id="UP000501387"/>
    </source>
</evidence>
<keyword evidence="1" id="KW-1133">Transmembrane helix</keyword>
<feature type="transmembrane region" description="Helical" evidence="1">
    <location>
        <begin position="128"/>
        <end position="148"/>
    </location>
</feature>
<feature type="transmembrane region" description="Helical" evidence="1">
    <location>
        <begin position="29"/>
        <end position="51"/>
    </location>
</feature>
<dbReference type="InterPro" id="IPR058208">
    <property type="entry name" value="PACE"/>
</dbReference>